<dbReference type="GO" id="GO:0006508">
    <property type="term" value="P:proteolysis"/>
    <property type="evidence" value="ECO:0007669"/>
    <property type="project" value="UniProtKB-KW"/>
</dbReference>
<keyword evidence="7" id="KW-1185">Reference proteome</keyword>
<comment type="similarity">
    <text evidence="3">Belongs to the peptidase S1 family. CLIP subfamily.</text>
</comment>
<dbReference type="OrthoDB" id="6339452at2759"/>
<dbReference type="PROSITE" id="PS00134">
    <property type="entry name" value="TRYPSIN_HIS"/>
    <property type="match status" value="1"/>
</dbReference>
<dbReference type="PANTHER" id="PTHR24260:SF147">
    <property type="entry name" value="EG:BACR7A4.3 PROTEIN-RELATED"/>
    <property type="match status" value="1"/>
</dbReference>
<dbReference type="PROSITE" id="PS00135">
    <property type="entry name" value="TRYPSIN_SER"/>
    <property type="match status" value="1"/>
</dbReference>
<evidence type="ECO:0000256" key="4">
    <source>
        <dbReference type="RuleBase" id="RU363034"/>
    </source>
</evidence>
<evidence type="ECO:0000313" key="6">
    <source>
        <dbReference type="EMBL" id="KAG8225850.1"/>
    </source>
</evidence>
<keyword evidence="4" id="KW-0378">Hydrolase</keyword>
<keyword evidence="1" id="KW-0732">Signal</keyword>
<feature type="domain" description="Peptidase S1" evidence="5">
    <location>
        <begin position="107"/>
        <end position="368"/>
    </location>
</feature>
<evidence type="ECO:0000256" key="1">
    <source>
        <dbReference type="ARBA" id="ARBA00022729"/>
    </source>
</evidence>
<organism evidence="6 7">
    <name type="scientific">Ladona fulva</name>
    <name type="common">Scarce chaser dragonfly</name>
    <name type="synonym">Libellula fulva</name>
    <dbReference type="NCBI Taxonomy" id="123851"/>
    <lineage>
        <taxon>Eukaryota</taxon>
        <taxon>Metazoa</taxon>
        <taxon>Ecdysozoa</taxon>
        <taxon>Arthropoda</taxon>
        <taxon>Hexapoda</taxon>
        <taxon>Insecta</taxon>
        <taxon>Pterygota</taxon>
        <taxon>Palaeoptera</taxon>
        <taxon>Odonata</taxon>
        <taxon>Epiprocta</taxon>
        <taxon>Anisoptera</taxon>
        <taxon>Libelluloidea</taxon>
        <taxon>Libellulidae</taxon>
        <taxon>Ladona</taxon>
    </lineage>
</organism>
<dbReference type="PROSITE" id="PS50240">
    <property type="entry name" value="TRYPSIN_DOM"/>
    <property type="match status" value="1"/>
</dbReference>
<dbReference type="SMART" id="SM00020">
    <property type="entry name" value="Tryp_SPc"/>
    <property type="match status" value="1"/>
</dbReference>
<protein>
    <recommendedName>
        <fullName evidence="5">Peptidase S1 domain-containing protein</fullName>
    </recommendedName>
</protein>
<dbReference type="InterPro" id="IPR022700">
    <property type="entry name" value="CLIP"/>
</dbReference>
<keyword evidence="4" id="KW-0720">Serine protease</keyword>
<dbReference type="AlphaFoldDB" id="A0A8K0K018"/>
<dbReference type="PANTHER" id="PTHR24260">
    <property type="match status" value="1"/>
</dbReference>
<dbReference type="EMBL" id="KZ308255">
    <property type="protein sequence ID" value="KAG8225850.1"/>
    <property type="molecule type" value="Genomic_DNA"/>
</dbReference>
<dbReference type="InterPro" id="IPR009003">
    <property type="entry name" value="Peptidase_S1_PA"/>
</dbReference>
<dbReference type="PRINTS" id="PR00722">
    <property type="entry name" value="CHYMOTRYPSIN"/>
</dbReference>
<reference evidence="6" key="1">
    <citation type="submission" date="2013-04" db="EMBL/GenBank/DDBJ databases">
        <authorList>
            <person name="Qu J."/>
            <person name="Murali S.C."/>
            <person name="Bandaranaike D."/>
            <person name="Bellair M."/>
            <person name="Blankenburg K."/>
            <person name="Chao H."/>
            <person name="Dinh H."/>
            <person name="Doddapaneni H."/>
            <person name="Downs B."/>
            <person name="Dugan-Rocha S."/>
            <person name="Elkadiri S."/>
            <person name="Gnanaolivu R.D."/>
            <person name="Hernandez B."/>
            <person name="Javaid M."/>
            <person name="Jayaseelan J.C."/>
            <person name="Lee S."/>
            <person name="Li M."/>
            <person name="Ming W."/>
            <person name="Munidasa M."/>
            <person name="Muniz J."/>
            <person name="Nguyen L."/>
            <person name="Ongeri F."/>
            <person name="Osuji N."/>
            <person name="Pu L.-L."/>
            <person name="Puazo M."/>
            <person name="Qu C."/>
            <person name="Quiroz J."/>
            <person name="Raj R."/>
            <person name="Weissenberger G."/>
            <person name="Xin Y."/>
            <person name="Zou X."/>
            <person name="Han Y."/>
            <person name="Richards S."/>
            <person name="Worley K."/>
            <person name="Muzny D."/>
            <person name="Gibbs R."/>
        </authorList>
    </citation>
    <scope>NUCLEOTIDE SEQUENCE</scope>
    <source>
        <strain evidence="6">Sampled in the wild</strain>
    </source>
</reference>
<evidence type="ECO:0000313" key="7">
    <source>
        <dbReference type="Proteomes" id="UP000792457"/>
    </source>
</evidence>
<dbReference type="GO" id="GO:0004252">
    <property type="term" value="F:serine-type endopeptidase activity"/>
    <property type="evidence" value="ECO:0007669"/>
    <property type="project" value="InterPro"/>
</dbReference>
<dbReference type="SMART" id="SM00680">
    <property type="entry name" value="CLIP"/>
    <property type="match status" value="1"/>
</dbReference>
<dbReference type="InterPro" id="IPR033116">
    <property type="entry name" value="TRYPSIN_SER"/>
</dbReference>
<dbReference type="InterPro" id="IPR001254">
    <property type="entry name" value="Trypsin_dom"/>
</dbReference>
<evidence type="ECO:0000256" key="2">
    <source>
        <dbReference type="ARBA" id="ARBA00023157"/>
    </source>
</evidence>
<name>A0A8K0K018_LADFU</name>
<keyword evidence="2" id="KW-1015">Disulfide bond</keyword>
<dbReference type="InterPro" id="IPR018114">
    <property type="entry name" value="TRYPSIN_HIS"/>
</dbReference>
<dbReference type="Gene3D" id="2.40.10.10">
    <property type="entry name" value="Trypsin-like serine proteases"/>
    <property type="match status" value="1"/>
</dbReference>
<proteinExistence type="inferred from homology"/>
<accession>A0A8K0K018</accession>
<evidence type="ECO:0000256" key="3">
    <source>
        <dbReference type="ARBA" id="ARBA00024195"/>
    </source>
</evidence>
<dbReference type="SUPFAM" id="SSF50494">
    <property type="entry name" value="Trypsin-like serine proteases"/>
    <property type="match status" value="1"/>
</dbReference>
<gene>
    <name evidence="6" type="ORF">J437_LFUL004779</name>
</gene>
<comment type="caution">
    <text evidence="6">The sequence shown here is derived from an EMBL/GenBank/DDBJ whole genome shotgun (WGS) entry which is preliminary data.</text>
</comment>
<dbReference type="InterPro" id="IPR043504">
    <property type="entry name" value="Peptidase_S1_PA_chymotrypsin"/>
</dbReference>
<reference evidence="6" key="2">
    <citation type="submission" date="2017-10" db="EMBL/GenBank/DDBJ databases">
        <title>Ladona fulva Genome sequencing and assembly.</title>
        <authorList>
            <person name="Murali S."/>
            <person name="Richards S."/>
            <person name="Bandaranaike D."/>
            <person name="Bellair M."/>
            <person name="Blankenburg K."/>
            <person name="Chao H."/>
            <person name="Dinh H."/>
            <person name="Doddapaneni H."/>
            <person name="Dugan-Rocha S."/>
            <person name="Elkadiri S."/>
            <person name="Gnanaolivu R."/>
            <person name="Hernandez B."/>
            <person name="Skinner E."/>
            <person name="Javaid M."/>
            <person name="Lee S."/>
            <person name="Li M."/>
            <person name="Ming W."/>
            <person name="Munidasa M."/>
            <person name="Muniz J."/>
            <person name="Nguyen L."/>
            <person name="Hughes D."/>
            <person name="Osuji N."/>
            <person name="Pu L.-L."/>
            <person name="Puazo M."/>
            <person name="Qu C."/>
            <person name="Quiroz J."/>
            <person name="Raj R."/>
            <person name="Weissenberger G."/>
            <person name="Xin Y."/>
            <person name="Zou X."/>
            <person name="Han Y."/>
            <person name="Worley K."/>
            <person name="Muzny D."/>
            <person name="Gibbs R."/>
        </authorList>
    </citation>
    <scope>NUCLEOTIDE SEQUENCE</scope>
    <source>
        <strain evidence="6">Sampled in the wild</strain>
    </source>
</reference>
<dbReference type="FunFam" id="2.40.10.10:FF:000002">
    <property type="entry name" value="Transmembrane protease serine"/>
    <property type="match status" value="1"/>
</dbReference>
<dbReference type="Proteomes" id="UP000792457">
    <property type="component" value="Unassembled WGS sequence"/>
</dbReference>
<dbReference type="InterPro" id="IPR001314">
    <property type="entry name" value="Peptidase_S1A"/>
</dbReference>
<dbReference type="CDD" id="cd00190">
    <property type="entry name" value="Tryp_SPc"/>
    <property type="match status" value="1"/>
</dbReference>
<keyword evidence="4" id="KW-0645">Protease</keyword>
<evidence type="ECO:0000259" key="5">
    <source>
        <dbReference type="PROSITE" id="PS50240"/>
    </source>
</evidence>
<sequence length="371" mass="41036">MIRDRRGEEMGECVALKNCPQLHQLIKAGQRPVPCGEFVGMDPIVCCPTPKKHTAGDTTRTATTKIPEIRRSTVGRTVRGEIAKKWCEHYRSIICRESKFPQPIGLAVGGVSAAQDEFPHMAAVGYGDQDDIIWGCGGSLISKNFVLTAAHCLHHQMRGTAAWVHLGAVFLEDELRESFDNPTIGQMGQIHRILERIPHPQYRRSSKYNDLGLLRIGDALMRNSMSTLGKAIHPACILDKQYASREAVALGWGRLGQTEDLSPDLQKVTLNLLDNIHCNRSFVVEIRTTSQLQKGIDDSMICAGDLSGNRDTCEGDSGGPLQVTSQECPSLYEVIGVTSFGKSCGFKDSPAVYTRIAHFIEWIESYVWPQE</sequence>
<dbReference type="InterPro" id="IPR051333">
    <property type="entry name" value="CLIP_Serine_Protease"/>
</dbReference>
<dbReference type="Pfam" id="PF00089">
    <property type="entry name" value="Trypsin"/>
    <property type="match status" value="1"/>
</dbReference>